<feature type="transmembrane region" description="Helical" evidence="16">
    <location>
        <begin position="215"/>
        <end position="236"/>
    </location>
</feature>
<evidence type="ECO:0000313" key="17">
    <source>
        <dbReference type="EMBL" id="PMD61659.1"/>
    </source>
</evidence>
<dbReference type="SUPFAM" id="SSF103506">
    <property type="entry name" value="Mitochondrial carrier"/>
    <property type="match status" value="1"/>
</dbReference>
<dbReference type="InterPro" id="IPR002067">
    <property type="entry name" value="MCP"/>
</dbReference>
<dbReference type="InterPro" id="IPR002113">
    <property type="entry name" value="ADT_euk_type"/>
</dbReference>
<feature type="transmembrane region" description="Helical" evidence="16">
    <location>
        <begin position="176"/>
        <end position="195"/>
    </location>
</feature>
<evidence type="ECO:0000256" key="7">
    <source>
        <dbReference type="ARBA" id="ARBA00022737"/>
    </source>
</evidence>
<evidence type="ECO:0000256" key="16">
    <source>
        <dbReference type="RuleBase" id="RU368008"/>
    </source>
</evidence>
<dbReference type="Proteomes" id="UP000235371">
    <property type="component" value="Unassembled WGS sequence"/>
</dbReference>
<dbReference type="OrthoDB" id="270584at2759"/>
<dbReference type="PANTHER" id="PTHR45635:SF14">
    <property type="entry name" value="ADP_ATP TRANSLOCASE"/>
    <property type="match status" value="1"/>
</dbReference>
<evidence type="ECO:0000256" key="9">
    <source>
        <dbReference type="ARBA" id="ARBA00022989"/>
    </source>
</evidence>
<keyword evidence="5" id="KW-0050">Antiport</keyword>
<evidence type="ECO:0000256" key="4">
    <source>
        <dbReference type="ARBA" id="ARBA00022448"/>
    </source>
</evidence>
<evidence type="ECO:0000256" key="11">
    <source>
        <dbReference type="ARBA" id="ARBA00023136"/>
    </source>
</evidence>
<comment type="catalytic activity">
    <reaction evidence="12">
        <text>ADP(in) + ATP(out) = ADP(out) + ATP(in)</text>
        <dbReference type="Rhea" id="RHEA:34999"/>
        <dbReference type="ChEBI" id="CHEBI:30616"/>
        <dbReference type="ChEBI" id="CHEBI:456216"/>
    </reaction>
    <physiologicalReaction direction="left-to-right" evidence="12">
        <dbReference type="Rhea" id="RHEA:35000"/>
    </physiologicalReaction>
</comment>
<dbReference type="STRING" id="1095630.A0A2J6TF78"/>
<dbReference type="Pfam" id="PF00153">
    <property type="entry name" value="Mito_carr"/>
    <property type="match status" value="3"/>
</dbReference>
<evidence type="ECO:0000256" key="3">
    <source>
        <dbReference type="ARBA" id="ARBA00011245"/>
    </source>
</evidence>
<keyword evidence="7" id="KW-0677">Repeat</keyword>
<feature type="repeat" description="Solcar" evidence="14">
    <location>
        <begin position="213"/>
        <end position="299"/>
    </location>
</feature>
<protein>
    <recommendedName>
        <fullName evidence="16">ADP/ATP translocase</fullName>
    </recommendedName>
    <alternativeName>
        <fullName evidence="16">ADP,ATP carrier protein</fullName>
    </alternativeName>
</protein>
<evidence type="ECO:0000256" key="13">
    <source>
        <dbReference type="ARBA" id="ARBA00045250"/>
    </source>
</evidence>
<evidence type="ECO:0000256" key="1">
    <source>
        <dbReference type="ARBA" id="ARBA00004448"/>
    </source>
</evidence>
<accession>A0A2J6TF78</accession>
<evidence type="ECO:0000256" key="2">
    <source>
        <dbReference type="ARBA" id="ARBA00006375"/>
    </source>
</evidence>
<dbReference type="InterPro" id="IPR018108">
    <property type="entry name" value="MCP_transmembrane"/>
</dbReference>
<comment type="subunit">
    <text evidence="3 16">Monomer.</text>
</comment>
<dbReference type="InParanoid" id="A0A2J6TF78"/>
<feature type="repeat" description="Solcar" evidence="14">
    <location>
        <begin position="113"/>
        <end position="205"/>
    </location>
</feature>
<keyword evidence="4 15" id="KW-0813">Transport</keyword>
<dbReference type="PRINTS" id="PR00927">
    <property type="entry name" value="ADPTRNSLCASE"/>
</dbReference>
<evidence type="ECO:0000256" key="8">
    <source>
        <dbReference type="ARBA" id="ARBA00022792"/>
    </source>
</evidence>
<evidence type="ECO:0000256" key="5">
    <source>
        <dbReference type="ARBA" id="ARBA00022449"/>
    </source>
</evidence>
<dbReference type="PROSITE" id="PS50920">
    <property type="entry name" value="SOLCAR"/>
    <property type="match status" value="3"/>
</dbReference>
<dbReference type="AlphaFoldDB" id="A0A2J6TF78"/>
<comment type="subcellular location">
    <subcellularLocation>
        <location evidence="16">Membrane</location>
        <topology evidence="16">Multi-pass membrane protein</topology>
    </subcellularLocation>
    <subcellularLocation>
        <location evidence="1">Mitochondrion inner membrane</location>
        <topology evidence="1">Multi-pass membrane protein</topology>
    </subcellularLocation>
</comment>
<comment type="function">
    <text evidence="16">Catalyzes the exchange of ADP and ATP across the membrane.</text>
</comment>
<proteinExistence type="inferred from homology"/>
<evidence type="ECO:0000256" key="10">
    <source>
        <dbReference type="ARBA" id="ARBA00023128"/>
    </source>
</evidence>
<keyword evidence="9 16" id="KW-1133">Transmembrane helix</keyword>
<dbReference type="PRINTS" id="PR00926">
    <property type="entry name" value="MITOCARRIER"/>
</dbReference>
<evidence type="ECO:0000256" key="14">
    <source>
        <dbReference type="PROSITE-ProRule" id="PRU00282"/>
    </source>
</evidence>
<keyword evidence="10" id="KW-0496">Mitochondrion</keyword>
<comment type="similarity">
    <text evidence="2 15">Belongs to the mitochondrial carrier (TC 2.A.29) family.</text>
</comment>
<comment type="function">
    <text evidence="13">ADP:ATP antiporter that mediates import of ADP into the mitochondrial matrix for ATP synthesis, and export of ATP out to fuel the cell. Cycles between the cytoplasmic-open state (c-state) and the matrix-open state (m-state): operates by the alternating access mechanism with a single substrate-binding site intermittently exposed to either the cytosolic (c-state) or matrix (m-state) side of the inner mitochondrial membrane.</text>
</comment>
<keyword evidence="8" id="KW-0999">Mitochondrion inner membrane</keyword>
<dbReference type="PANTHER" id="PTHR45635">
    <property type="entry name" value="ADP,ATP CARRIER PROTEIN 1-RELATED-RELATED"/>
    <property type="match status" value="1"/>
</dbReference>
<dbReference type="RefSeq" id="XP_024738563.1">
    <property type="nucleotide sequence ID" value="XM_024884762.1"/>
</dbReference>
<keyword evidence="18" id="KW-1185">Reference proteome</keyword>
<dbReference type="Gene3D" id="1.50.40.10">
    <property type="entry name" value="Mitochondrial carrier domain"/>
    <property type="match status" value="1"/>
</dbReference>
<dbReference type="GO" id="GO:0140021">
    <property type="term" value="P:mitochondrial ADP transmembrane transport"/>
    <property type="evidence" value="ECO:0007669"/>
    <property type="project" value="InterPro"/>
</dbReference>
<reference evidence="17 18" key="1">
    <citation type="submission" date="2016-04" db="EMBL/GenBank/DDBJ databases">
        <title>A degradative enzymes factory behind the ericoid mycorrhizal symbiosis.</title>
        <authorList>
            <consortium name="DOE Joint Genome Institute"/>
            <person name="Martino E."/>
            <person name="Morin E."/>
            <person name="Grelet G."/>
            <person name="Kuo A."/>
            <person name="Kohler A."/>
            <person name="Daghino S."/>
            <person name="Barry K."/>
            <person name="Choi C."/>
            <person name="Cichocki N."/>
            <person name="Clum A."/>
            <person name="Copeland A."/>
            <person name="Hainaut M."/>
            <person name="Haridas S."/>
            <person name="Labutti K."/>
            <person name="Lindquist E."/>
            <person name="Lipzen A."/>
            <person name="Khouja H.-R."/>
            <person name="Murat C."/>
            <person name="Ohm R."/>
            <person name="Olson A."/>
            <person name="Spatafora J."/>
            <person name="Veneault-Fourrey C."/>
            <person name="Henrissat B."/>
            <person name="Grigoriev I."/>
            <person name="Martin F."/>
            <person name="Perotto S."/>
        </authorList>
    </citation>
    <scope>NUCLEOTIDE SEQUENCE [LARGE SCALE GENOMIC DNA]</scope>
    <source>
        <strain evidence="17 18">E</strain>
    </source>
</reference>
<organism evidence="17 18">
    <name type="scientific">Hyaloscypha bicolor E</name>
    <dbReference type="NCBI Taxonomy" id="1095630"/>
    <lineage>
        <taxon>Eukaryota</taxon>
        <taxon>Fungi</taxon>
        <taxon>Dikarya</taxon>
        <taxon>Ascomycota</taxon>
        <taxon>Pezizomycotina</taxon>
        <taxon>Leotiomycetes</taxon>
        <taxon>Helotiales</taxon>
        <taxon>Hyaloscyphaceae</taxon>
        <taxon>Hyaloscypha</taxon>
        <taxon>Hyaloscypha bicolor</taxon>
    </lineage>
</organism>
<dbReference type="GO" id="GO:0005471">
    <property type="term" value="F:ATP:ADP antiporter activity"/>
    <property type="evidence" value="ECO:0007669"/>
    <property type="project" value="UniProtKB-UniRule"/>
</dbReference>
<dbReference type="GO" id="GO:1990544">
    <property type="term" value="P:mitochondrial ATP transmembrane transport"/>
    <property type="evidence" value="ECO:0007669"/>
    <property type="project" value="InterPro"/>
</dbReference>
<feature type="repeat" description="Solcar" evidence="14">
    <location>
        <begin position="8"/>
        <end position="101"/>
    </location>
</feature>
<evidence type="ECO:0000313" key="18">
    <source>
        <dbReference type="Proteomes" id="UP000235371"/>
    </source>
</evidence>
<name>A0A2J6TF78_9HELO</name>
<dbReference type="EMBL" id="KZ613786">
    <property type="protein sequence ID" value="PMD61659.1"/>
    <property type="molecule type" value="Genomic_DNA"/>
</dbReference>
<sequence>MFEDVRRENLLLTTIVGGVSAAISKTGAAPIERVKMLIQTQDEMIKSGRLDRRYDGIIDCFKRVVKQEGVLALWRSNGANVVRYFPTQALNFAFKDKFKAMFNFKKERDGFGKWLAGNIASGSAAGATSMLFVYSLDFTRTRLASDAKDMAKGGQRQFTGMIDVYRKTLASDGVLGLYRGFGPSVAGIAVYRGIYFGFYDSLKPYVLVGVLKDNFLASFMLGWGVTTVAGLAAYPLDTVRRRMMMTSGEAVKYKSSFDAGRQIIKANGAKALFNGAGANILRGVASAGVLSIYDLVQRMFGSSLK</sequence>
<dbReference type="FunFam" id="1.50.40.10:FF:000096">
    <property type="entry name" value="ADP,ATP carrier protein 1, mitochondrial"/>
    <property type="match status" value="1"/>
</dbReference>
<dbReference type="InterPro" id="IPR023395">
    <property type="entry name" value="MCP_dom_sf"/>
</dbReference>
<evidence type="ECO:0000256" key="12">
    <source>
        <dbReference type="ARBA" id="ARBA00024143"/>
    </source>
</evidence>
<dbReference type="GeneID" id="36592839"/>
<keyword evidence="11 14" id="KW-0472">Membrane</keyword>
<gene>
    <name evidence="17" type="ORF">K444DRAFT_642628</name>
</gene>
<dbReference type="GO" id="GO:0005743">
    <property type="term" value="C:mitochondrial inner membrane"/>
    <property type="evidence" value="ECO:0007669"/>
    <property type="project" value="UniProtKB-SubCell"/>
</dbReference>
<comment type="caution">
    <text evidence="16">Lacks conserved residue(s) required for the propagation of feature annotation.</text>
</comment>
<keyword evidence="6 14" id="KW-0812">Transmembrane</keyword>
<evidence type="ECO:0000256" key="6">
    <source>
        <dbReference type="ARBA" id="ARBA00022692"/>
    </source>
</evidence>
<evidence type="ECO:0000256" key="15">
    <source>
        <dbReference type="RuleBase" id="RU000488"/>
    </source>
</evidence>